<dbReference type="AlphaFoldDB" id="A0A1W9HQX6"/>
<dbReference type="PROSITE" id="PS51462">
    <property type="entry name" value="NUDIX"/>
    <property type="match status" value="1"/>
</dbReference>
<evidence type="ECO:0000313" key="6">
    <source>
        <dbReference type="Proteomes" id="UP000192872"/>
    </source>
</evidence>
<dbReference type="InterPro" id="IPR000086">
    <property type="entry name" value="NUDIX_hydrolase_dom"/>
</dbReference>
<evidence type="ECO:0000313" key="5">
    <source>
        <dbReference type="EMBL" id="OQW49654.1"/>
    </source>
</evidence>
<name>A0A1W9HQX6_9HYPH</name>
<protein>
    <recommendedName>
        <fullName evidence="4">Nudix hydrolase domain-containing protein</fullName>
    </recommendedName>
</protein>
<organism evidence="5 6">
    <name type="scientific">Candidatus Raskinella chloraquaticus</name>
    <dbReference type="NCBI Taxonomy" id="1951219"/>
    <lineage>
        <taxon>Bacteria</taxon>
        <taxon>Pseudomonadati</taxon>
        <taxon>Pseudomonadota</taxon>
        <taxon>Alphaproteobacteria</taxon>
        <taxon>Hyphomicrobiales</taxon>
        <taxon>Phreatobacteraceae</taxon>
        <taxon>Candidatus Raskinella</taxon>
    </lineage>
</organism>
<dbReference type="PANTHER" id="PTHR43046:SF14">
    <property type="entry name" value="MUTT_NUDIX FAMILY PROTEIN"/>
    <property type="match status" value="1"/>
</dbReference>
<dbReference type="PANTHER" id="PTHR43046">
    <property type="entry name" value="GDP-MANNOSE MANNOSYL HYDROLASE"/>
    <property type="match status" value="1"/>
</dbReference>
<reference evidence="5 6" key="1">
    <citation type="journal article" date="2017" name="Water Res.">
        <title>Comammox in drinking water systems.</title>
        <authorList>
            <person name="Wang Y."/>
            <person name="Ma L."/>
            <person name="Mao Y."/>
            <person name="Jiang X."/>
            <person name="Xia Y."/>
            <person name="Yu K."/>
            <person name="Li B."/>
            <person name="Zhang T."/>
        </authorList>
    </citation>
    <scope>NUCLEOTIDE SEQUENCE [LARGE SCALE GENOMIC DNA]</scope>
    <source>
        <strain evidence="5">SG_bin8</strain>
    </source>
</reference>
<dbReference type="PRINTS" id="PR00502">
    <property type="entry name" value="NUDIXFAMILY"/>
</dbReference>
<dbReference type="STRING" id="1827387.A4S15_02735"/>
<gene>
    <name evidence="5" type="ORF">A4S15_02735</name>
</gene>
<keyword evidence="2 3" id="KW-0378">Hydrolase</keyword>
<dbReference type="NCBIfam" id="TIGR02301">
    <property type="entry name" value="TIGR02301 family protein"/>
    <property type="match status" value="1"/>
</dbReference>
<dbReference type="Proteomes" id="UP000192872">
    <property type="component" value="Unassembled WGS sequence"/>
</dbReference>
<comment type="similarity">
    <text evidence="3">Belongs to the Nudix hydrolase family.</text>
</comment>
<evidence type="ECO:0000259" key="4">
    <source>
        <dbReference type="PROSITE" id="PS51462"/>
    </source>
</evidence>
<dbReference type="Pfam" id="PF09539">
    <property type="entry name" value="DUF2385"/>
    <property type="match status" value="1"/>
</dbReference>
<dbReference type="SUPFAM" id="SSF55811">
    <property type="entry name" value="Nudix"/>
    <property type="match status" value="1"/>
</dbReference>
<evidence type="ECO:0000256" key="3">
    <source>
        <dbReference type="RuleBase" id="RU003476"/>
    </source>
</evidence>
<dbReference type="GO" id="GO:0016787">
    <property type="term" value="F:hydrolase activity"/>
    <property type="evidence" value="ECO:0007669"/>
    <property type="project" value="UniProtKB-KW"/>
</dbReference>
<comment type="cofactor">
    <cofactor evidence="1">
        <name>Mg(2+)</name>
        <dbReference type="ChEBI" id="CHEBI:18420"/>
    </cofactor>
</comment>
<comment type="caution">
    <text evidence="5">The sequence shown here is derived from an EMBL/GenBank/DDBJ whole genome shotgun (WGS) entry which is preliminary data.</text>
</comment>
<dbReference type="EMBL" id="LWDL01000031">
    <property type="protein sequence ID" value="OQW49654.1"/>
    <property type="molecule type" value="Genomic_DNA"/>
</dbReference>
<dbReference type="Gene3D" id="3.90.79.10">
    <property type="entry name" value="Nucleoside Triphosphate Pyrophosphohydrolase"/>
    <property type="match status" value="1"/>
</dbReference>
<evidence type="ECO:0000256" key="1">
    <source>
        <dbReference type="ARBA" id="ARBA00001946"/>
    </source>
</evidence>
<dbReference type="InterPro" id="IPR012645">
    <property type="entry name" value="CHP02301"/>
</dbReference>
<dbReference type="InterPro" id="IPR015797">
    <property type="entry name" value="NUDIX_hydrolase-like_dom_sf"/>
</dbReference>
<feature type="domain" description="Nudix hydrolase" evidence="4">
    <location>
        <begin position="10"/>
        <end position="141"/>
    </location>
</feature>
<dbReference type="CDD" id="cd04673">
    <property type="entry name" value="NUDIX_ADPRase"/>
    <property type="match status" value="1"/>
</dbReference>
<dbReference type="InterPro" id="IPR020476">
    <property type="entry name" value="Nudix_hydrolase"/>
</dbReference>
<accession>A0A1W9HQX6</accession>
<proteinExistence type="inferred from homology"/>
<dbReference type="PROSITE" id="PS00893">
    <property type="entry name" value="NUDIX_BOX"/>
    <property type="match status" value="1"/>
</dbReference>
<dbReference type="Pfam" id="PF00293">
    <property type="entry name" value="NUDIX"/>
    <property type="match status" value="1"/>
</dbReference>
<dbReference type="RefSeq" id="WP_376799864.1">
    <property type="nucleotide sequence ID" value="NZ_DBNB01000008.1"/>
</dbReference>
<sequence>MANQPKTPDTPVLGVSVGIWHEEKVLLVRRGNEPMAGKWSLPGGRVEFGEGLADAALREAREETGVSVHLAGFVDFIELFARGKANIPLRHVVLALFAGRWTQGDVVAGSDASAAKFVTLDELSTLDVTPGLRGYVGRTRAFLERVKLRESQSEPVAGGGDGDGNNLLSAFAPMLVALSLAAGALLPLPVAAQTPSPEPQSAIDTREPPYQKKIERLSEILGALTYLRPLCRPEDGPLWRQQMSQLIEAEGTTPERRDRLVAAFNRGFSAFAETHRTCTITAVVSAERFRQEGTQLADEIASRFVD</sequence>
<evidence type="ECO:0000256" key="2">
    <source>
        <dbReference type="ARBA" id="ARBA00022801"/>
    </source>
</evidence>
<dbReference type="InterPro" id="IPR020084">
    <property type="entry name" value="NUDIX_hydrolase_CS"/>
</dbReference>